<sequence length="106" mass="12450">MILFKFGGICVAKEKFNLQDRFLNIVRTRKIEVKVYLVNGFQAKGIVRSFDNFTVLLENGKQQMLIYKHAISTIQPAQYIMLMKTEEQESEQQEQQEQQDSEDSQE</sequence>
<dbReference type="GO" id="GO:0043487">
    <property type="term" value="P:regulation of RNA stability"/>
    <property type="evidence" value="ECO:0007669"/>
    <property type="project" value="TreeGrafter"/>
</dbReference>
<dbReference type="InterPro" id="IPR047575">
    <property type="entry name" value="Sm"/>
</dbReference>
<evidence type="ECO:0000256" key="1">
    <source>
        <dbReference type="ARBA" id="ARBA00022884"/>
    </source>
</evidence>
<dbReference type="SUPFAM" id="SSF50182">
    <property type="entry name" value="Sm-like ribonucleoproteins"/>
    <property type="match status" value="1"/>
</dbReference>
<dbReference type="AlphaFoldDB" id="A0AAI8CNI5"/>
<evidence type="ECO:0000313" key="7">
    <source>
        <dbReference type="Proteomes" id="UP000093740"/>
    </source>
</evidence>
<dbReference type="CDD" id="cd01716">
    <property type="entry name" value="Hfq"/>
    <property type="match status" value="1"/>
</dbReference>
<dbReference type="InterPro" id="IPR005001">
    <property type="entry name" value="Hfq"/>
</dbReference>
<dbReference type="NCBIfam" id="TIGR02383">
    <property type="entry name" value="Hfq"/>
    <property type="match status" value="1"/>
</dbReference>
<evidence type="ECO:0000256" key="2">
    <source>
        <dbReference type="ARBA" id="ARBA00023016"/>
    </source>
</evidence>
<comment type="similarity">
    <text evidence="3">Belongs to the Hfq family.</text>
</comment>
<keyword evidence="2 3" id="KW-0346">Stress response</keyword>
<feature type="region of interest" description="Disordered" evidence="4">
    <location>
        <begin position="85"/>
        <end position="106"/>
    </location>
</feature>
<dbReference type="EMBL" id="CP014334">
    <property type="protein sequence ID" value="AMW33659.1"/>
    <property type="molecule type" value="Genomic_DNA"/>
</dbReference>
<dbReference type="Pfam" id="PF17209">
    <property type="entry name" value="Hfq"/>
    <property type="match status" value="1"/>
</dbReference>
<dbReference type="Proteomes" id="UP000093740">
    <property type="component" value="Chromosome"/>
</dbReference>
<dbReference type="RefSeq" id="WP_052107258.1">
    <property type="nucleotide sequence ID" value="NZ_CP014334.2"/>
</dbReference>
<organism evidence="6 7">
    <name type="scientific">Fervidobacterium islandicum</name>
    <dbReference type="NCBI Taxonomy" id="2423"/>
    <lineage>
        <taxon>Bacteria</taxon>
        <taxon>Thermotogati</taxon>
        <taxon>Thermotogota</taxon>
        <taxon>Thermotogae</taxon>
        <taxon>Thermotogales</taxon>
        <taxon>Fervidobacteriaceae</taxon>
        <taxon>Fervidobacterium</taxon>
    </lineage>
</organism>
<dbReference type="GO" id="GO:0045974">
    <property type="term" value="P:regulation of translation, ncRNA-mediated"/>
    <property type="evidence" value="ECO:0007669"/>
    <property type="project" value="TreeGrafter"/>
</dbReference>
<keyword evidence="1 3" id="KW-0694">RNA-binding</keyword>
<dbReference type="GO" id="GO:0003723">
    <property type="term" value="F:RNA binding"/>
    <property type="evidence" value="ECO:0007669"/>
    <property type="project" value="UniProtKB-UniRule"/>
</dbReference>
<proteinExistence type="inferred from homology"/>
<name>A0AAI8CNI5_FERIS</name>
<dbReference type="Gene3D" id="2.30.30.100">
    <property type="match status" value="1"/>
</dbReference>
<comment type="function">
    <text evidence="3">RNA chaperone that binds small regulatory RNA (sRNAs) and mRNAs to facilitate mRNA translational regulation in response to envelope stress, environmental stress and changes in metabolite concentrations. Also binds with high specificity to tRNAs.</text>
</comment>
<accession>A0AAI8CNI5</accession>
<comment type="subunit">
    <text evidence="3">Homohexamer.</text>
</comment>
<reference evidence="6 7" key="1">
    <citation type="journal article" date="2015" name="Stand. Genomic Sci.">
        <title>Genome sequence of a native-feather degrading extremely thermophilic Eubacterium, Fervidobacterium islandicum AW-1.</title>
        <authorList>
            <person name="Lee Y.J."/>
            <person name="Jeong H."/>
            <person name="Park G.S."/>
            <person name="Kwak Y."/>
            <person name="Lee S.J."/>
            <person name="Lee S.J."/>
            <person name="Park M.K."/>
            <person name="Kim J.Y."/>
            <person name="Kang H.K."/>
            <person name="Shin J.H."/>
            <person name="Lee D.W."/>
        </authorList>
    </citation>
    <scope>NUCLEOTIDE SEQUENCE [LARGE SCALE GENOMIC DNA]</scope>
    <source>
        <strain evidence="6 7">AW-1</strain>
    </source>
</reference>
<dbReference type="GO" id="GO:0006355">
    <property type="term" value="P:regulation of DNA-templated transcription"/>
    <property type="evidence" value="ECO:0007669"/>
    <property type="project" value="InterPro"/>
</dbReference>
<keyword evidence="7" id="KW-1185">Reference proteome</keyword>
<gene>
    <name evidence="3 6" type="primary">hfq</name>
    <name evidence="6" type="ORF">NA23_02100</name>
</gene>
<protein>
    <recommendedName>
        <fullName evidence="3">RNA-binding protein Hfq</fullName>
    </recommendedName>
</protein>
<evidence type="ECO:0000313" key="6">
    <source>
        <dbReference type="EMBL" id="AMW33659.1"/>
    </source>
</evidence>
<feature type="compositionally biased region" description="Acidic residues" evidence="4">
    <location>
        <begin position="88"/>
        <end position="106"/>
    </location>
</feature>
<dbReference type="PANTHER" id="PTHR34772:SF1">
    <property type="entry name" value="RNA-BINDING PROTEIN HFQ"/>
    <property type="match status" value="1"/>
</dbReference>
<dbReference type="PANTHER" id="PTHR34772">
    <property type="entry name" value="RNA-BINDING PROTEIN HFQ"/>
    <property type="match status" value="1"/>
</dbReference>
<dbReference type="NCBIfam" id="NF001602">
    <property type="entry name" value="PRK00395.1"/>
    <property type="match status" value="1"/>
</dbReference>
<feature type="domain" description="Sm" evidence="5">
    <location>
        <begin position="20"/>
        <end position="80"/>
    </location>
</feature>
<evidence type="ECO:0000256" key="4">
    <source>
        <dbReference type="SAM" id="MobiDB-lite"/>
    </source>
</evidence>
<dbReference type="KEGG" id="fia:NA23_02100"/>
<dbReference type="PROSITE" id="PS52002">
    <property type="entry name" value="SM"/>
    <property type="match status" value="1"/>
</dbReference>
<dbReference type="InterPro" id="IPR010920">
    <property type="entry name" value="LSM_dom_sf"/>
</dbReference>
<dbReference type="GO" id="GO:0005829">
    <property type="term" value="C:cytosol"/>
    <property type="evidence" value="ECO:0007669"/>
    <property type="project" value="TreeGrafter"/>
</dbReference>
<evidence type="ECO:0000259" key="5">
    <source>
        <dbReference type="PROSITE" id="PS52002"/>
    </source>
</evidence>
<evidence type="ECO:0000256" key="3">
    <source>
        <dbReference type="HAMAP-Rule" id="MF_00436"/>
    </source>
</evidence>
<dbReference type="HAMAP" id="MF_00436">
    <property type="entry name" value="Hfq"/>
    <property type="match status" value="1"/>
</dbReference>